<accession>A0ABV9ACK7</accession>
<dbReference type="RefSeq" id="WP_386451098.1">
    <property type="nucleotide sequence ID" value="NZ_JBHSFH010000013.1"/>
</dbReference>
<dbReference type="Proteomes" id="UP001595997">
    <property type="component" value="Unassembled WGS sequence"/>
</dbReference>
<proteinExistence type="predicted"/>
<evidence type="ECO:0000313" key="2">
    <source>
        <dbReference type="Proteomes" id="UP001595997"/>
    </source>
</evidence>
<evidence type="ECO:0000313" key="1">
    <source>
        <dbReference type="EMBL" id="MFC4496764.1"/>
    </source>
</evidence>
<keyword evidence="2" id="KW-1185">Reference proteome</keyword>
<organism evidence="1 2">
    <name type="scientific">Streptomyces ovatisporus</name>
    <dbReference type="NCBI Taxonomy" id="1128682"/>
    <lineage>
        <taxon>Bacteria</taxon>
        <taxon>Bacillati</taxon>
        <taxon>Actinomycetota</taxon>
        <taxon>Actinomycetes</taxon>
        <taxon>Kitasatosporales</taxon>
        <taxon>Streptomycetaceae</taxon>
        <taxon>Streptomyces</taxon>
    </lineage>
</organism>
<comment type="caution">
    <text evidence="1">The sequence shown here is derived from an EMBL/GenBank/DDBJ whole genome shotgun (WGS) entry which is preliminary data.</text>
</comment>
<dbReference type="EMBL" id="JBHSFH010000013">
    <property type="protein sequence ID" value="MFC4496764.1"/>
    <property type="molecule type" value="Genomic_DNA"/>
</dbReference>
<reference evidence="2" key="1">
    <citation type="journal article" date="2019" name="Int. J. Syst. Evol. Microbiol.">
        <title>The Global Catalogue of Microorganisms (GCM) 10K type strain sequencing project: providing services to taxonomists for standard genome sequencing and annotation.</title>
        <authorList>
            <consortium name="The Broad Institute Genomics Platform"/>
            <consortium name="The Broad Institute Genome Sequencing Center for Infectious Disease"/>
            <person name="Wu L."/>
            <person name="Ma J."/>
        </authorList>
    </citation>
    <scope>NUCLEOTIDE SEQUENCE [LARGE SCALE GENOMIC DNA]</scope>
    <source>
        <strain evidence="2">CGMCC 4.7357</strain>
    </source>
</reference>
<name>A0ABV9ACK7_9ACTN</name>
<evidence type="ECO:0008006" key="3">
    <source>
        <dbReference type="Google" id="ProtNLM"/>
    </source>
</evidence>
<protein>
    <recommendedName>
        <fullName evidence="3">Transposase</fullName>
    </recommendedName>
</protein>
<sequence>MDTRTYNALLRGLRCLGERGFALLTGRRRALRRVTPSPRKISHIVKAALVLTHFEHGRTRTN</sequence>
<gene>
    <name evidence="1" type="ORF">ACFPA8_21765</name>
</gene>